<reference evidence="3 4" key="1">
    <citation type="submission" date="2015-07" db="EMBL/GenBank/DDBJ databases">
        <authorList>
            <person name="Noorani M."/>
        </authorList>
    </citation>
    <scope>NUCLEOTIDE SEQUENCE [LARGE SCALE GENOMIC DNA]</scope>
    <source>
        <strain evidence="3 4">CECT 5088</strain>
    </source>
</reference>
<dbReference type="AlphaFoldDB" id="A0A0M6XRB6"/>
<name>A0A0M6XRB6_9RHOB</name>
<keyword evidence="4" id="KW-1185">Reference proteome</keyword>
<evidence type="ECO:0000256" key="1">
    <source>
        <dbReference type="SAM" id="MobiDB-lite"/>
    </source>
</evidence>
<keyword evidence="2" id="KW-0812">Transmembrane</keyword>
<gene>
    <name evidence="3" type="ORF">JAN5088_02393</name>
</gene>
<feature type="compositionally biased region" description="Acidic residues" evidence="1">
    <location>
        <begin position="62"/>
        <end position="72"/>
    </location>
</feature>
<feature type="transmembrane region" description="Helical" evidence="2">
    <location>
        <begin position="16"/>
        <end position="37"/>
    </location>
</feature>
<keyword evidence="2" id="KW-1133">Transmembrane helix</keyword>
<evidence type="ECO:0000313" key="3">
    <source>
        <dbReference type="EMBL" id="CTQ33610.1"/>
    </source>
</evidence>
<accession>A0A0M6XRB6</accession>
<dbReference type="EMBL" id="CXPG01000020">
    <property type="protein sequence ID" value="CTQ33610.1"/>
    <property type="molecule type" value="Genomic_DNA"/>
</dbReference>
<dbReference type="Proteomes" id="UP000048908">
    <property type="component" value="Unassembled WGS sequence"/>
</dbReference>
<evidence type="ECO:0000313" key="4">
    <source>
        <dbReference type="Proteomes" id="UP000048908"/>
    </source>
</evidence>
<dbReference type="STRING" id="282197.SAMN04488517_102439"/>
<keyword evidence="2" id="KW-0472">Membrane</keyword>
<sequence>MVREPEDAPVPERSKGIFYVGLVVAVVLGAVLLFIILPNMMTAADDGPAEGVDGIVMPSDDGLVEGDGDEIVDNPALE</sequence>
<organism evidence="3 4">
    <name type="scientific">Jannaschia rubra</name>
    <dbReference type="NCBI Taxonomy" id="282197"/>
    <lineage>
        <taxon>Bacteria</taxon>
        <taxon>Pseudomonadati</taxon>
        <taxon>Pseudomonadota</taxon>
        <taxon>Alphaproteobacteria</taxon>
        <taxon>Rhodobacterales</taxon>
        <taxon>Roseobacteraceae</taxon>
        <taxon>Jannaschia</taxon>
    </lineage>
</organism>
<dbReference type="RefSeq" id="WP_055683001.1">
    <property type="nucleotide sequence ID" value="NZ_CANMUL010000001.1"/>
</dbReference>
<feature type="region of interest" description="Disordered" evidence="1">
    <location>
        <begin position="52"/>
        <end position="78"/>
    </location>
</feature>
<dbReference type="OrthoDB" id="7659291at2"/>
<evidence type="ECO:0000256" key="2">
    <source>
        <dbReference type="SAM" id="Phobius"/>
    </source>
</evidence>
<proteinExistence type="predicted"/>
<protein>
    <submittedName>
        <fullName evidence="3">Uncharacterized protein</fullName>
    </submittedName>
</protein>